<dbReference type="InterPro" id="IPR050490">
    <property type="entry name" value="Bact_solute-bd_prot1"/>
</dbReference>
<dbReference type="Gene3D" id="3.40.190.10">
    <property type="entry name" value="Periplasmic binding protein-like II"/>
    <property type="match status" value="1"/>
</dbReference>
<comment type="caution">
    <text evidence="2">The sequence shown here is derived from an EMBL/GenBank/DDBJ whole genome shotgun (WGS) entry which is preliminary data.</text>
</comment>
<name>A0A917ZVG6_9ACTN</name>
<dbReference type="PROSITE" id="PS51257">
    <property type="entry name" value="PROKAR_LIPOPROTEIN"/>
    <property type="match status" value="1"/>
</dbReference>
<reference evidence="2" key="1">
    <citation type="journal article" date="2014" name="Int. J. Syst. Evol. Microbiol.">
        <title>Complete genome sequence of Corynebacterium casei LMG S-19264T (=DSM 44701T), isolated from a smear-ripened cheese.</title>
        <authorList>
            <consortium name="US DOE Joint Genome Institute (JGI-PGF)"/>
            <person name="Walter F."/>
            <person name="Albersmeier A."/>
            <person name="Kalinowski J."/>
            <person name="Ruckert C."/>
        </authorList>
    </citation>
    <scope>NUCLEOTIDE SEQUENCE</scope>
    <source>
        <strain evidence="2">CGMCC 4.7201</strain>
    </source>
</reference>
<organism evidence="2 3">
    <name type="scientific">Wenjunlia tyrosinilytica</name>
    <dbReference type="NCBI Taxonomy" id="1544741"/>
    <lineage>
        <taxon>Bacteria</taxon>
        <taxon>Bacillati</taxon>
        <taxon>Actinomycetota</taxon>
        <taxon>Actinomycetes</taxon>
        <taxon>Kitasatosporales</taxon>
        <taxon>Streptomycetaceae</taxon>
        <taxon>Wenjunlia</taxon>
    </lineage>
</organism>
<feature type="signal peptide" evidence="1">
    <location>
        <begin position="1"/>
        <end position="25"/>
    </location>
</feature>
<feature type="chain" id="PRO_5039554955" evidence="1">
    <location>
        <begin position="26"/>
        <end position="427"/>
    </location>
</feature>
<evidence type="ECO:0000313" key="2">
    <source>
        <dbReference type="EMBL" id="GGO92312.1"/>
    </source>
</evidence>
<reference evidence="2" key="2">
    <citation type="submission" date="2020-09" db="EMBL/GenBank/DDBJ databases">
        <authorList>
            <person name="Sun Q."/>
            <person name="Zhou Y."/>
        </authorList>
    </citation>
    <scope>NUCLEOTIDE SEQUENCE</scope>
    <source>
        <strain evidence="2">CGMCC 4.7201</strain>
    </source>
</reference>
<dbReference type="Pfam" id="PF13416">
    <property type="entry name" value="SBP_bac_8"/>
    <property type="match status" value="1"/>
</dbReference>
<proteinExistence type="predicted"/>
<evidence type="ECO:0000256" key="1">
    <source>
        <dbReference type="SAM" id="SignalP"/>
    </source>
</evidence>
<dbReference type="InterPro" id="IPR006059">
    <property type="entry name" value="SBP"/>
</dbReference>
<dbReference type="RefSeq" id="WP_189133318.1">
    <property type="nucleotide sequence ID" value="NZ_BMMS01000018.1"/>
</dbReference>
<keyword evidence="1" id="KW-0732">Signal</keyword>
<dbReference type="PANTHER" id="PTHR43649:SF32">
    <property type="entry name" value="SUGAR BINDING SECRETED PROTEIN"/>
    <property type="match status" value="1"/>
</dbReference>
<evidence type="ECO:0000313" key="3">
    <source>
        <dbReference type="Proteomes" id="UP000641932"/>
    </source>
</evidence>
<dbReference type="AlphaFoldDB" id="A0A917ZVG6"/>
<gene>
    <name evidence="2" type="primary">cebE</name>
    <name evidence="2" type="ORF">GCM10012280_42200</name>
</gene>
<dbReference type="PANTHER" id="PTHR43649">
    <property type="entry name" value="ARABINOSE-BINDING PROTEIN-RELATED"/>
    <property type="match status" value="1"/>
</dbReference>
<protein>
    <submittedName>
        <fullName evidence="2">ABC transporter substrate-binding protein</fullName>
    </submittedName>
</protein>
<dbReference type="EMBL" id="BMMS01000018">
    <property type="protein sequence ID" value="GGO92312.1"/>
    <property type="molecule type" value="Genomic_DNA"/>
</dbReference>
<sequence>MGTTRIVRGARIFATCGAAALVLTACGSNSGSGGGDITLTVADFGGFGYDKLIKDYEKSHPGIKVKEKVAQFDPHHQQLSTQLAAGAGAADVVAIEEGYLPKFRQSKDKFVNLADHGADKLKDRWLPWKWEQGVTDNGKYVLGYGTDIGSLAMCYNTELFKKAGLPTDRDKVSALWTTWDDYLGVGHKFVRKVKGAGWYDTDQNLFTAIMNQTQYGFFDQDDKFIGDTNPKVKEAFLQAGKDAKKLSAKLLAFSPQWSAGIKKGAMATIPCPSWMNGLIETAAGKENSGKWDIAKLPGDGGNWGGSFLTVPKQGKHPKEAAELAAWLTAPEQEKRLFAEVGALPSQPALLKDPAILGKTRPFFNNAPVGKIYGDSATALQPNYRGSRDGDIRPGFSNALIRVEQGKQSPEASFNQAIKEAKKALKLG</sequence>
<dbReference type="Proteomes" id="UP000641932">
    <property type="component" value="Unassembled WGS sequence"/>
</dbReference>
<dbReference type="SUPFAM" id="SSF53850">
    <property type="entry name" value="Periplasmic binding protein-like II"/>
    <property type="match status" value="1"/>
</dbReference>
<accession>A0A917ZVG6</accession>
<keyword evidence="3" id="KW-1185">Reference proteome</keyword>